<dbReference type="Pfam" id="PF00205">
    <property type="entry name" value="TPP_enzyme_M"/>
    <property type="match status" value="1"/>
</dbReference>
<dbReference type="Pfam" id="PF02775">
    <property type="entry name" value="TPP_enzyme_C"/>
    <property type="match status" value="1"/>
</dbReference>
<gene>
    <name evidence="7" type="ORF">GCM10007962_06920</name>
</gene>
<feature type="domain" description="Thiamine pyrophosphate enzyme TPP-binding" evidence="5">
    <location>
        <begin position="379"/>
        <end position="526"/>
    </location>
</feature>
<dbReference type="Gene3D" id="3.40.50.1220">
    <property type="entry name" value="TPP-binding domain"/>
    <property type="match status" value="1"/>
</dbReference>
<dbReference type="PROSITE" id="PS00187">
    <property type="entry name" value="TPP_ENZYMES"/>
    <property type="match status" value="1"/>
</dbReference>
<proteinExistence type="inferred from homology"/>
<dbReference type="InterPro" id="IPR012001">
    <property type="entry name" value="Thiamin_PyroP_enz_TPP-bd_dom"/>
</dbReference>
<keyword evidence="8" id="KW-1185">Reference proteome</keyword>
<evidence type="ECO:0000259" key="4">
    <source>
        <dbReference type="Pfam" id="PF00205"/>
    </source>
</evidence>
<dbReference type="InterPro" id="IPR047212">
    <property type="entry name" value="TPP_POXB-like"/>
</dbReference>
<evidence type="ECO:0000313" key="7">
    <source>
        <dbReference type="EMBL" id="GGK15323.1"/>
    </source>
</evidence>
<reference evidence="7" key="1">
    <citation type="journal article" date="2014" name="Int. J. Syst. Evol. Microbiol.">
        <title>Complete genome sequence of Corynebacterium casei LMG S-19264T (=DSM 44701T), isolated from a smear-ripened cheese.</title>
        <authorList>
            <consortium name="US DOE Joint Genome Institute (JGI-PGF)"/>
            <person name="Walter F."/>
            <person name="Albersmeier A."/>
            <person name="Kalinowski J."/>
            <person name="Ruckert C."/>
        </authorList>
    </citation>
    <scope>NUCLEOTIDE SEQUENCE</scope>
    <source>
        <strain evidence="7">JCM 12862</strain>
    </source>
</reference>
<feature type="domain" description="Thiamine pyrophosphate enzyme N-terminal TPP-binding" evidence="6">
    <location>
        <begin position="1"/>
        <end position="116"/>
    </location>
</feature>
<keyword evidence="2 3" id="KW-0786">Thiamine pyrophosphate</keyword>
<evidence type="ECO:0000256" key="3">
    <source>
        <dbReference type="RuleBase" id="RU362132"/>
    </source>
</evidence>
<dbReference type="InterPro" id="IPR047210">
    <property type="entry name" value="TPP_PYR_POXB-like"/>
</dbReference>
<dbReference type="Pfam" id="PF02776">
    <property type="entry name" value="TPP_enzyme_N"/>
    <property type="match status" value="1"/>
</dbReference>
<dbReference type="Gene3D" id="3.40.50.970">
    <property type="match status" value="2"/>
</dbReference>
<organism evidence="7 8">
    <name type="scientific">Yeosuana aromativorans</name>
    <dbReference type="NCBI Taxonomy" id="288019"/>
    <lineage>
        <taxon>Bacteria</taxon>
        <taxon>Pseudomonadati</taxon>
        <taxon>Bacteroidota</taxon>
        <taxon>Flavobacteriia</taxon>
        <taxon>Flavobacteriales</taxon>
        <taxon>Flavobacteriaceae</taxon>
        <taxon>Yeosuana</taxon>
    </lineage>
</organism>
<protein>
    <submittedName>
        <fullName evidence="7">Pyruvate dehydrogenase</fullName>
    </submittedName>
</protein>
<dbReference type="InterPro" id="IPR012000">
    <property type="entry name" value="Thiamin_PyroP_enz_cen_dom"/>
</dbReference>
<dbReference type="EMBL" id="BMNR01000002">
    <property type="protein sequence ID" value="GGK15323.1"/>
    <property type="molecule type" value="Genomic_DNA"/>
</dbReference>
<dbReference type="CDD" id="cd02014">
    <property type="entry name" value="TPP_POX"/>
    <property type="match status" value="1"/>
</dbReference>
<dbReference type="GO" id="GO:0019752">
    <property type="term" value="P:carboxylic acid metabolic process"/>
    <property type="evidence" value="ECO:0007669"/>
    <property type="project" value="UniProtKB-ARBA"/>
</dbReference>
<dbReference type="SUPFAM" id="SSF52467">
    <property type="entry name" value="DHS-like NAD/FAD-binding domain"/>
    <property type="match status" value="1"/>
</dbReference>
<evidence type="ECO:0000256" key="1">
    <source>
        <dbReference type="ARBA" id="ARBA00007812"/>
    </source>
</evidence>
<evidence type="ECO:0000313" key="8">
    <source>
        <dbReference type="Proteomes" id="UP000612329"/>
    </source>
</evidence>
<evidence type="ECO:0000259" key="6">
    <source>
        <dbReference type="Pfam" id="PF02776"/>
    </source>
</evidence>
<accession>A0A8J3FHQ0</accession>
<evidence type="ECO:0000259" key="5">
    <source>
        <dbReference type="Pfam" id="PF02775"/>
    </source>
</evidence>
<dbReference type="AlphaFoldDB" id="A0A8J3FHQ0"/>
<dbReference type="InterPro" id="IPR029035">
    <property type="entry name" value="DHS-like_NAD/FAD-binding_dom"/>
</dbReference>
<keyword evidence="7" id="KW-0670">Pyruvate</keyword>
<dbReference type="InterPro" id="IPR029061">
    <property type="entry name" value="THDP-binding"/>
</dbReference>
<dbReference type="InterPro" id="IPR000399">
    <property type="entry name" value="TPP-bd_CS"/>
</dbReference>
<evidence type="ECO:0000256" key="2">
    <source>
        <dbReference type="ARBA" id="ARBA00023052"/>
    </source>
</evidence>
<dbReference type="RefSeq" id="WP_188650079.1">
    <property type="nucleotide sequence ID" value="NZ_BMNR01000002.1"/>
</dbReference>
<sequence>MDVSEQLLKILTDEGVKHIFGVAGDALNPLVSAIAKQKEVKWIKMKHEGNASFAAFAQGELNGNIGVCASTVGPGALHLVNGFYNAKKERSPVLAITGQVPIEYIGTNYHQEVDLTKVFDDICEYQAIIRSPEEAPRIILRALRIAINHKCVCRIELPADIAAMPAKNTDFIHRVFRSQSSLAPDEDSLKKAVKLIDEANKIGILAGAGCRSAREEVLKFAQKVNAPITHTVRASDIFDHSSKNVVGLTGLIGNPSGYEAVMECDLLIMLGTDFPYSHFLPDTTKTIQVDIRSENIGNRTPVTLGVHSDIKHFMNYVNDKCLPKKDSTWTKKLNDEFKEWLEHNCKISDAEKDFKVTHPQVVAREISDIAADDAIFVIDTGTSAIWSSNFMNFHSDRRIIGSFNHGSMAVGLPAAIGAQIQFPNREVWAIVGDGAFNMSLHDFSTAVEYKLPIKIVILNNAELGFVKIEMEEAGLAPNYDALKVENFDFAQYAKLVGGDGVNVSKNNEIISAVEQAEKSKTPFILNAHVTGGELSLPPSIDFKQAKNFGISKIKELIEAAKGDKTQWESIKNEIKAYIDKEF</sequence>
<dbReference type="GO" id="GO:0000287">
    <property type="term" value="F:magnesium ion binding"/>
    <property type="evidence" value="ECO:0007669"/>
    <property type="project" value="InterPro"/>
</dbReference>
<comment type="caution">
    <text evidence="7">The sequence shown here is derived from an EMBL/GenBank/DDBJ whole genome shotgun (WGS) entry which is preliminary data.</text>
</comment>
<dbReference type="PANTHER" id="PTHR42981">
    <property type="entry name" value="PYRUVATE DEHYDROGENASE [UBIQUINONE]"/>
    <property type="match status" value="1"/>
</dbReference>
<dbReference type="SUPFAM" id="SSF52518">
    <property type="entry name" value="Thiamin diphosphate-binding fold (THDP-binding)"/>
    <property type="match status" value="2"/>
</dbReference>
<dbReference type="CDD" id="cd07039">
    <property type="entry name" value="TPP_PYR_POX"/>
    <property type="match status" value="1"/>
</dbReference>
<dbReference type="InterPro" id="IPR011766">
    <property type="entry name" value="TPP_enzyme_TPP-bd"/>
</dbReference>
<dbReference type="GO" id="GO:0003824">
    <property type="term" value="F:catalytic activity"/>
    <property type="evidence" value="ECO:0007669"/>
    <property type="project" value="InterPro"/>
</dbReference>
<dbReference type="Proteomes" id="UP000612329">
    <property type="component" value="Unassembled WGS sequence"/>
</dbReference>
<dbReference type="PANTHER" id="PTHR42981:SF2">
    <property type="entry name" value="PYRUVATE DEHYDROGENASE [UBIQUINONE]"/>
    <property type="match status" value="1"/>
</dbReference>
<reference evidence="7" key="2">
    <citation type="submission" date="2020-09" db="EMBL/GenBank/DDBJ databases">
        <authorList>
            <person name="Sun Q."/>
            <person name="Ohkuma M."/>
        </authorList>
    </citation>
    <scope>NUCLEOTIDE SEQUENCE</scope>
    <source>
        <strain evidence="7">JCM 12862</strain>
    </source>
</reference>
<comment type="similarity">
    <text evidence="1 3">Belongs to the TPP enzyme family.</text>
</comment>
<dbReference type="GO" id="GO:0030976">
    <property type="term" value="F:thiamine pyrophosphate binding"/>
    <property type="evidence" value="ECO:0007669"/>
    <property type="project" value="InterPro"/>
</dbReference>
<feature type="domain" description="Thiamine pyrophosphate enzyme central" evidence="4">
    <location>
        <begin position="189"/>
        <end position="315"/>
    </location>
</feature>
<name>A0A8J3FHQ0_9FLAO</name>
<dbReference type="InterPro" id="IPR047211">
    <property type="entry name" value="POXB-like"/>
</dbReference>